<reference evidence="2 3" key="1">
    <citation type="journal article" date="2012" name="Plant Cell">
        <title>Genome comparison of barley and maize smut fungi reveals targeted loss of RNA silencing components and species-specific presence of transposable elements.</title>
        <authorList>
            <person name="Laurie J.D."/>
            <person name="Ali S."/>
            <person name="Linning R."/>
            <person name="Mannhaupt G."/>
            <person name="Wong P."/>
            <person name="Gueldener U."/>
            <person name="Muensterkoetter M."/>
            <person name="Moore R."/>
            <person name="Kahmann R."/>
            <person name="Bakkeren G."/>
            <person name="Schirawski J."/>
        </authorList>
    </citation>
    <scope>NUCLEOTIDE SEQUENCE [LARGE SCALE GENOMIC DNA]</scope>
    <source>
        <strain evidence="3">Uh4875-4</strain>
    </source>
</reference>
<evidence type="ECO:0000256" key="1">
    <source>
        <dbReference type="SAM" id="MobiDB-lite"/>
    </source>
</evidence>
<name>I2G6N8_USTHO</name>
<dbReference type="EMBL" id="CAGI01000196">
    <property type="protein sequence ID" value="CCF54831.1"/>
    <property type="molecule type" value="Genomic_DNA"/>
</dbReference>
<dbReference type="HOGENOM" id="CLU_1994314_0_0_1"/>
<dbReference type="AlphaFoldDB" id="I2G6N8"/>
<dbReference type="Proteomes" id="UP000006174">
    <property type="component" value="Unassembled WGS sequence"/>
</dbReference>
<sequence>MKGEEERCDGDEGGLDGGCLDLEGQGVKPIWGADKGQEAKSGKVKTYTGDRDKAVKAKRQKFGLDRRLWPFGLASRQHRDAKEIQPAIQAIHGGQNGAILEKERRLTKFASEFSVSCTPKVKEYC</sequence>
<gene>
    <name evidence="2" type="ORF">UHOR_01335</name>
</gene>
<protein>
    <submittedName>
        <fullName evidence="2">Uncharacterized protein</fullName>
    </submittedName>
</protein>
<organism evidence="2 3">
    <name type="scientific">Ustilago hordei</name>
    <name type="common">Barley covered smut fungus</name>
    <dbReference type="NCBI Taxonomy" id="120017"/>
    <lineage>
        <taxon>Eukaryota</taxon>
        <taxon>Fungi</taxon>
        <taxon>Dikarya</taxon>
        <taxon>Basidiomycota</taxon>
        <taxon>Ustilaginomycotina</taxon>
        <taxon>Ustilaginomycetes</taxon>
        <taxon>Ustilaginales</taxon>
        <taxon>Ustilaginaceae</taxon>
        <taxon>Ustilago</taxon>
    </lineage>
</organism>
<feature type="region of interest" description="Disordered" evidence="1">
    <location>
        <begin position="1"/>
        <end position="51"/>
    </location>
</feature>
<comment type="caution">
    <text evidence="2">The sequence shown here is derived from an EMBL/GenBank/DDBJ whole genome shotgun (WGS) entry which is preliminary data.</text>
</comment>
<accession>I2G6N8</accession>
<keyword evidence="3" id="KW-1185">Reference proteome</keyword>
<evidence type="ECO:0000313" key="2">
    <source>
        <dbReference type="EMBL" id="CCF54831.1"/>
    </source>
</evidence>
<evidence type="ECO:0000313" key="3">
    <source>
        <dbReference type="Proteomes" id="UP000006174"/>
    </source>
</evidence>
<feature type="compositionally biased region" description="Acidic residues" evidence="1">
    <location>
        <begin position="1"/>
        <end position="14"/>
    </location>
</feature>
<proteinExistence type="predicted"/>